<protein>
    <submittedName>
        <fullName evidence="2">Uncharacterized protein</fullName>
    </submittedName>
</protein>
<feature type="transmembrane region" description="Helical" evidence="1">
    <location>
        <begin position="235"/>
        <end position="255"/>
    </location>
</feature>
<dbReference type="RefSeq" id="XP_070902654.1">
    <property type="nucleotide sequence ID" value="XM_071039045.1"/>
</dbReference>
<proteinExistence type="predicted"/>
<feature type="transmembrane region" description="Helical" evidence="1">
    <location>
        <begin position="21"/>
        <end position="39"/>
    </location>
</feature>
<feature type="transmembrane region" description="Helical" evidence="1">
    <location>
        <begin position="191"/>
        <end position="215"/>
    </location>
</feature>
<dbReference type="EMBL" id="JBFXLR010000007">
    <property type="protein sequence ID" value="KAL2856790.1"/>
    <property type="molecule type" value="Genomic_DNA"/>
</dbReference>
<dbReference type="Proteomes" id="UP001610444">
    <property type="component" value="Unassembled WGS sequence"/>
</dbReference>
<feature type="transmembrane region" description="Helical" evidence="1">
    <location>
        <begin position="309"/>
        <end position="331"/>
    </location>
</feature>
<dbReference type="GeneID" id="98154209"/>
<feature type="transmembrane region" description="Helical" evidence="1">
    <location>
        <begin position="275"/>
        <end position="297"/>
    </location>
</feature>
<evidence type="ECO:0000313" key="3">
    <source>
        <dbReference type="Proteomes" id="UP001610444"/>
    </source>
</evidence>
<keyword evidence="1" id="KW-0812">Transmembrane</keyword>
<keyword evidence="1" id="KW-1133">Transmembrane helix</keyword>
<reference evidence="2 3" key="1">
    <citation type="submission" date="2024-07" db="EMBL/GenBank/DDBJ databases">
        <title>Section-level genome sequencing and comparative genomics of Aspergillus sections Usti and Cavernicolus.</title>
        <authorList>
            <consortium name="Lawrence Berkeley National Laboratory"/>
            <person name="Nybo J.L."/>
            <person name="Vesth T.C."/>
            <person name="Theobald S."/>
            <person name="Frisvad J.C."/>
            <person name="Larsen T.O."/>
            <person name="Kjaerboelling I."/>
            <person name="Rothschild-Mancinelli K."/>
            <person name="Lyhne E.K."/>
            <person name="Kogle M.E."/>
            <person name="Barry K."/>
            <person name="Clum A."/>
            <person name="Na H."/>
            <person name="Ledsgaard L."/>
            <person name="Lin J."/>
            <person name="Lipzen A."/>
            <person name="Kuo A."/>
            <person name="Riley R."/>
            <person name="Mondo S."/>
            <person name="LaButti K."/>
            <person name="Haridas S."/>
            <person name="Pangalinan J."/>
            <person name="Salamov A.A."/>
            <person name="Simmons B.A."/>
            <person name="Magnuson J.K."/>
            <person name="Chen J."/>
            <person name="Drula E."/>
            <person name="Henrissat B."/>
            <person name="Wiebenga A."/>
            <person name="Lubbers R.J."/>
            <person name="Gomes A.C."/>
            <person name="Macurrencykelacurrency M.R."/>
            <person name="Stajich J."/>
            <person name="Grigoriev I.V."/>
            <person name="Mortensen U.H."/>
            <person name="De vries R.P."/>
            <person name="Baker S.E."/>
            <person name="Andersen M.R."/>
        </authorList>
    </citation>
    <scope>NUCLEOTIDE SEQUENCE [LARGE SCALE GENOMIC DNA]</scope>
    <source>
        <strain evidence="2 3">CBS 756.74</strain>
    </source>
</reference>
<comment type="caution">
    <text evidence="2">The sequence shown here is derived from an EMBL/GenBank/DDBJ whole genome shotgun (WGS) entry which is preliminary data.</text>
</comment>
<gene>
    <name evidence="2" type="ORF">BJX68DRAFT_229475</name>
</gene>
<evidence type="ECO:0000256" key="1">
    <source>
        <dbReference type="SAM" id="Phobius"/>
    </source>
</evidence>
<organism evidence="2 3">
    <name type="scientific">Aspergillus pseudodeflectus</name>
    <dbReference type="NCBI Taxonomy" id="176178"/>
    <lineage>
        <taxon>Eukaryota</taxon>
        <taxon>Fungi</taxon>
        <taxon>Dikarya</taxon>
        <taxon>Ascomycota</taxon>
        <taxon>Pezizomycotina</taxon>
        <taxon>Eurotiomycetes</taxon>
        <taxon>Eurotiomycetidae</taxon>
        <taxon>Eurotiales</taxon>
        <taxon>Aspergillaceae</taxon>
        <taxon>Aspergillus</taxon>
        <taxon>Aspergillus subgen. Nidulantes</taxon>
    </lineage>
</organism>
<feature type="transmembrane region" description="Helical" evidence="1">
    <location>
        <begin position="343"/>
        <end position="362"/>
    </location>
</feature>
<keyword evidence="3" id="KW-1185">Reference proteome</keyword>
<keyword evidence="1" id="KW-0472">Membrane</keyword>
<name>A0ABR4KWY5_9EURO</name>
<evidence type="ECO:0000313" key="2">
    <source>
        <dbReference type="EMBL" id="KAL2856790.1"/>
    </source>
</evidence>
<accession>A0ABR4KWY5</accession>
<sequence>MNSSVECPDTTALTPGSSGEILGPTVLFWLVCFAINSMTQPTGRVLGIPYDHPSILRSSPIICAFDAIEVLVEWASLAFNPSSPMTLRVAAFHLVHHRTRDEPSAHDAVRAIKRIKEQTQLRWATFLIGTVPQYIKLFASRGTPFSTAFGTMYLASWLLFEALFWAAPIDNPSVHAVPAIPQFKQDRTRRIWARTAAICSAIVYSSPYVFLVFVFNRRLDEYLEPSGWEDFRTGPVVVATSFVFPCGLLGFWCCFWWEETWTALRTGQVSRREILLWGASISASVLMTSCTVSVFFVDLDKFAEAPSMIRMITFLSVGALGSLLAGIALVAKRELWGMDSFDIMRLSAMIHLPTLYYCLFYDPAGTHLPSWLQWLG</sequence>